<dbReference type="PATRIC" id="fig|42256.3.peg.1909"/>
<evidence type="ECO:0000256" key="6">
    <source>
        <dbReference type="ARBA" id="ARBA00022822"/>
    </source>
</evidence>
<feature type="domain" description="Indole-3-glycerol phosphate synthase" evidence="9">
    <location>
        <begin position="19"/>
        <end position="256"/>
    </location>
</feature>
<dbReference type="InterPro" id="IPR011060">
    <property type="entry name" value="RibuloseP-bd_barrel"/>
</dbReference>
<evidence type="ECO:0000313" key="12">
    <source>
        <dbReference type="Proteomes" id="UP000025229"/>
    </source>
</evidence>
<dbReference type="InterPro" id="IPR013785">
    <property type="entry name" value="Aldolase_TIM"/>
</dbReference>
<dbReference type="EMBL" id="JAWXXX010000001">
    <property type="protein sequence ID" value="MDX5894566.1"/>
    <property type="molecule type" value="Genomic_DNA"/>
</dbReference>
<evidence type="ECO:0000256" key="5">
    <source>
        <dbReference type="ARBA" id="ARBA00022793"/>
    </source>
</evidence>
<dbReference type="AlphaFoldDB" id="A0A023X4N5"/>
<dbReference type="InterPro" id="IPR013798">
    <property type="entry name" value="Indole-3-glycerol_P_synth_dom"/>
</dbReference>
<comment type="pathway">
    <text evidence="2">Amino-acid biosynthesis; L-tryptophan biosynthesis; L-tryptophan from chorismate: step 4/5.</text>
</comment>
<evidence type="ECO:0000313" key="10">
    <source>
        <dbReference type="EMBL" id="AHY47161.1"/>
    </source>
</evidence>
<dbReference type="GO" id="GO:0004640">
    <property type="term" value="F:phosphoribosylanthranilate isomerase activity"/>
    <property type="evidence" value="ECO:0007669"/>
    <property type="project" value="TreeGrafter"/>
</dbReference>
<keyword evidence="4" id="KW-0028">Amino-acid biosynthesis</keyword>
<reference evidence="11" key="2">
    <citation type="submission" date="2023-11" db="EMBL/GenBank/DDBJ databases">
        <title>MicrobeMod: A computational toolkit for identifying prokaryotic methylation and restriction-modification with nanopore sequencing.</title>
        <authorList>
            <person name="Crits-Christoph A."/>
            <person name="Kang S.C."/>
            <person name="Lee H."/>
            <person name="Ostrov N."/>
        </authorList>
    </citation>
    <scope>NUCLEOTIDE SEQUENCE</scope>
    <source>
        <strain evidence="11">ATCC 51242</strain>
    </source>
</reference>
<dbReference type="Gene3D" id="3.20.20.70">
    <property type="entry name" value="Aldolase class I"/>
    <property type="match status" value="1"/>
</dbReference>
<proteinExistence type="predicted"/>
<comment type="catalytic activity">
    <reaction evidence="1">
        <text>1-(2-carboxyphenylamino)-1-deoxy-D-ribulose 5-phosphate + H(+) = (1S,2R)-1-C-(indol-3-yl)glycerol 3-phosphate + CO2 + H2O</text>
        <dbReference type="Rhea" id="RHEA:23476"/>
        <dbReference type="ChEBI" id="CHEBI:15377"/>
        <dbReference type="ChEBI" id="CHEBI:15378"/>
        <dbReference type="ChEBI" id="CHEBI:16526"/>
        <dbReference type="ChEBI" id="CHEBI:58613"/>
        <dbReference type="ChEBI" id="CHEBI:58866"/>
        <dbReference type="EC" id="4.1.1.48"/>
    </reaction>
</comment>
<dbReference type="InterPro" id="IPR045186">
    <property type="entry name" value="Indole-3-glycerol_P_synth"/>
</dbReference>
<keyword evidence="8 11" id="KW-0456">Lyase</keyword>
<dbReference type="EMBL" id="CP007514">
    <property type="protein sequence ID" value="AHY47161.1"/>
    <property type="molecule type" value="Genomic_DNA"/>
</dbReference>
<evidence type="ECO:0000256" key="1">
    <source>
        <dbReference type="ARBA" id="ARBA00001633"/>
    </source>
</evidence>
<keyword evidence="6" id="KW-0822">Tryptophan biosynthesis</keyword>
<dbReference type="UniPathway" id="UPA00035">
    <property type="reaction ID" value="UER00043"/>
</dbReference>
<dbReference type="KEGG" id="rrd:RradSPS_1878"/>
<dbReference type="InterPro" id="IPR001468">
    <property type="entry name" value="Indole-3-GlycerolPSynthase_CS"/>
</dbReference>
<gene>
    <name evidence="10" type="ORF">RradSPS_1878</name>
    <name evidence="11" type="ORF">SIL72_11070</name>
</gene>
<dbReference type="eggNOG" id="COG0134">
    <property type="taxonomic scope" value="Bacteria"/>
</dbReference>
<dbReference type="GO" id="GO:0004425">
    <property type="term" value="F:indole-3-glycerol-phosphate synthase activity"/>
    <property type="evidence" value="ECO:0007669"/>
    <property type="project" value="UniProtKB-EC"/>
</dbReference>
<keyword evidence="12" id="KW-1185">Reference proteome</keyword>
<dbReference type="GO" id="GO:0000162">
    <property type="term" value="P:L-tryptophan biosynthetic process"/>
    <property type="evidence" value="ECO:0007669"/>
    <property type="project" value="UniProtKB-UniPathway"/>
</dbReference>
<dbReference type="CDD" id="cd00331">
    <property type="entry name" value="IGPS"/>
    <property type="match status" value="1"/>
</dbReference>
<evidence type="ECO:0000259" key="9">
    <source>
        <dbReference type="Pfam" id="PF00218"/>
    </source>
</evidence>
<keyword evidence="7" id="KW-0057">Aromatic amino acid biosynthesis</keyword>
<dbReference type="SUPFAM" id="SSF51366">
    <property type="entry name" value="Ribulose-phoshate binding barrel"/>
    <property type="match status" value="1"/>
</dbReference>
<dbReference type="STRING" id="42256.RradSPS_1878"/>
<dbReference type="PANTHER" id="PTHR22854:SF2">
    <property type="entry name" value="INDOLE-3-GLYCEROL-PHOSPHATE SYNTHASE"/>
    <property type="match status" value="1"/>
</dbReference>
<dbReference type="PANTHER" id="PTHR22854">
    <property type="entry name" value="TRYPTOPHAN BIOSYNTHESIS PROTEIN"/>
    <property type="match status" value="1"/>
</dbReference>
<dbReference type="Proteomes" id="UP001281130">
    <property type="component" value="Unassembled WGS sequence"/>
</dbReference>
<evidence type="ECO:0000256" key="7">
    <source>
        <dbReference type="ARBA" id="ARBA00023141"/>
    </source>
</evidence>
<evidence type="ECO:0000256" key="3">
    <source>
        <dbReference type="ARBA" id="ARBA00012362"/>
    </source>
</evidence>
<organism evidence="10 12">
    <name type="scientific">Rubrobacter radiotolerans</name>
    <name type="common">Arthrobacter radiotolerans</name>
    <dbReference type="NCBI Taxonomy" id="42256"/>
    <lineage>
        <taxon>Bacteria</taxon>
        <taxon>Bacillati</taxon>
        <taxon>Actinomycetota</taxon>
        <taxon>Rubrobacteria</taxon>
        <taxon>Rubrobacterales</taxon>
        <taxon>Rubrobacteraceae</taxon>
        <taxon>Rubrobacter</taxon>
    </lineage>
</organism>
<dbReference type="Pfam" id="PF00218">
    <property type="entry name" value="IGPS"/>
    <property type="match status" value="1"/>
</dbReference>
<dbReference type="PROSITE" id="PS00614">
    <property type="entry name" value="IGPS"/>
    <property type="match status" value="1"/>
</dbReference>
<evidence type="ECO:0000313" key="11">
    <source>
        <dbReference type="EMBL" id="MDX5894566.1"/>
    </source>
</evidence>
<dbReference type="HOGENOM" id="CLU_034247_0_0_11"/>
<dbReference type="OrthoDB" id="9804217at2"/>
<dbReference type="EC" id="4.1.1.48" evidence="3"/>
<protein>
    <recommendedName>
        <fullName evidence="3">indole-3-glycerol-phosphate synthase</fullName>
        <ecNumber evidence="3">4.1.1.48</ecNumber>
    </recommendedName>
</protein>
<reference evidence="10 12" key="1">
    <citation type="submission" date="2014-03" db="EMBL/GenBank/DDBJ databases">
        <title>Complete genome sequence of the Radio-Resistant Rubrobacter radiotolerans RSPS-4.</title>
        <authorList>
            <person name="Egas C.C."/>
            <person name="Barroso C.C."/>
            <person name="Froufe H.J.C."/>
            <person name="Pacheco J.J."/>
            <person name="Albuquerque L.L."/>
            <person name="da Costa M.M.S."/>
        </authorList>
    </citation>
    <scope>NUCLEOTIDE SEQUENCE [LARGE SCALE GENOMIC DNA]</scope>
    <source>
        <strain evidence="10 12">RSPS-4</strain>
    </source>
</reference>
<evidence type="ECO:0000256" key="8">
    <source>
        <dbReference type="ARBA" id="ARBA00023239"/>
    </source>
</evidence>
<accession>A0A023X4N5</accession>
<keyword evidence="5" id="KW-0210">Decarboxylase</keyword>
<name>A0A023X4N5_RUBRA</name>
<sequence length="259" mass="27861">MSEREVPSVLEGLARAAKARAEDLKRAVDPDELYRRALAFPKRDFAGALTDGNLAVIPEIKRASPSVGFIREADPAEQARLYGSGGASCLSVLTEPERFKGTLGDLDAARQAVELPVIRKDFTVDEVQVLEAGTRADAVLLIVALFDEASLARYIRLAREVGLAALVEVHDEEEAEVALSAGAEVVGVNNRDLRDFTVDLGTFERISPLLEGKVRVAESGITSAEDGRRMRAAGADAVLVGEAAMRNPELVRRLREIGG</sequence>
<evidence type="ECO:0000256" key="2">
    <source>
        <dbReference type="ARBA" id="ARBA00004696"/>
    </source>
</evidence>
<dbReference type="Proteomes" id="UP000025229">
    <property type="component" value="Chromosome"/>
</dbReference>
<dbReference type="RefSeq" id="WP_038682240.1">
    <property type="nucleotide sequence ID" value="NZ_CP007514.1"/>
</dbReference>
<evidence type="ECO:0000256" key="4">
    <source>
        <dbReference type="ARBA" id="ARBA00022605"/>
    </source>
</evidence>